<dbReference type="PRINTS" id="PR00951">
    <property type="entry name" value="FLGBIOSNFLIP"/>
</dbReference>
<evidence type="ECO:0000256" key="4">
    <source>
        <dbReference type="ARBA" id="ARBA00022475"/>
    </source>
</evidence>
<keyword evidence="13" id="KW-0966">Cell projection</keyword>
<keyword evidence="10" id="KW-0975">Bacterial flagellum</keyword>
<protein>
    <recommendedName>
        <fullName evidence="2 12">Flagellar biosynthetic protein FliP</fullName>
    </recommendedName>
</protein>
<dbReference type="OrthoDB" id="9805111at2"/>
<comment type="subcellular location">
    <subcellularLocation>
        <location evidence="12">Cell membrane</location>
        <topology evidence="12">Multi-pass membrane protein</topology>
    </subcellularLocation>
    <subcellularLocation>
        <location evidence="12">Bacterial flagellum basal body</location>
    </subcellularLocation>
</comment>
<dbReference type="NCBIfam" id="NF009438">
    <property type="entry name" value="PRK12797.1"/>
    <property type="match status" value="1"/>
</dbReference>
<evidence type="ECO:0000256" key="9">
    <source>
        <dbReference type="ARBA" id="ARBA00023136"/>
    </source>
</evidence>
<dbReference type="InterPro" id="IPR005837">
    <property type="entry name" value="FliP"/>
</dbReference>
<evidence type="ECO:0000256" key="5">
    <source>
        <dbReference type="ARBA" id="ARBA00022692"/>
    </source>
</evidence>
<keyword evidence="3 12" id="KW-0813">Transport</keyword>
<comment type="function">
    <text evidence="12">Plays a role in the flagellum-specific transport system.</text>
</comment>
<keyword evidence="8 12" id="KW-1133">Transmembrane helix</keyword>
<dbReference type="GO" id="GO:0009425">
    <property type="term" value="C:bacterial-type flagellum basal body"/>
    <property type="evidence" value="ECO:0007669"/>
    <property type="project" value="UniProtKB-SubCell"/>
</dbReference>
<evidence type="ECO:0000313" key="14">
    <source>
        <dbReference type="Proteomes" id="UP000094570"/>
    </source>
</evidence>
<evidence type="ECO:0000256" key="10">
    <source>
        <dbReference type="ARBA" id="ARBA00023143"/>
    </source>
</evidence>
<evidence type="ECO:0000256" key="1">
    <source>
        <dbReference type="ARBA" id="ARBA00006257"/>
    </source>
</evidence>
<sequence length="255" mass="28530">MKNGHRLIFLAFLLLILPNLVFAQDEVPLPGISIQVTPTQRPRDLVATLEILLVLTVLTLAPSILILFTSFTRIIIVFSFVRNALGTRQVPPNQVLIGLALILTFFIMQPTWNEINQNAIQPYVDGKITYQEFFDRTMKSVRKFMIAELITHHNEDNVFVLANALKQSVESIDKAPDSILVSAFVLGEIEIGFKMGILLYIPFIVIDMVVASILLSLGMIMIPPVLVSLPFKVLIFVLANGWESVIVSLVKSFAR</sequence>
<organism evidence="13 14">
    <name type="scientific">Fervidobacterium thailandense</name>
    <dbReference type="NCBI Taxonomy" id="1008305"/>
    <lineage>
        <taxon>Bacteria</taxon>
        <taxon>Thermotogati</taxon>
        <taxon>Thermotogota</taxon>
        <taxon>Thermotogae</taxon>
        <taxon>Thermotogales</taxon>
        <taxon>Fervidobacteriaceae</taxon>
        <taxon>Fervidobacterium</taxon>
    </lineage>
</organism>
<dbReference type="PANTHER" id="PTHR30587">
    <property type="entry name" value="FLAGELLAR BIOSYNTHETIC PROTEIN FLIP"/>
    <property type="match status" value="1"/>
</dbReference>
<keyword evidence="11 12" id="KW-1006">Bacterial flagellum protein export</keyword>
<feature type="transmembrane region" description="Helical" evidence="12">
    <location>
        <begin position="233"/>
        <end position="254"/>
    </location>
</feature>
<evidence type="ECO:0000256" key="2">
    <source>
        <dbReference type="ARBA" id="ARBA00021714"/>
    </source>
</evidence>
<dbReference type="Proteomes" id="UP000094570">
    <property type="component" value="Unassembled WGS sequence"/>
</dbReference>
<dbReference type="EMBL" id="LWAF01000003">
    <property type="protein sequence ID" value="ODN30851.1"/>
    <property type="molecule type" value="Genomic_DNA"/>
</dbReference>
<dbReference type="GO" id="GO:0044781">
    <property type="term" value="P:bacterial-type flagellum organization"/>
    <property type="evidence" value="ECO:0007669"/>
    <property type="project" value="UniProtKB-UniRule"/>
</dbReference>
<dbReference type="GO" id="GO:0005886">
    <property type="term" value="C:plasma membrane"/>
    <property type="evidence" value="ECO:0007669"/>
    <property type="project" value="UniProtKB-SubCell"/>
</dbReference>
<evidence type="ECO:0000256" key="12">
    <source>
        <dbReference type="RuleBase" id="RU362069"/>
    </source>
</evidence>
<keyword evidence="7 12" id="KW-0653">Protein transport</keyword>
<keyword evidence="4 12" id="KW-1003">Cell membrane</keyword>
<feature type="transmembrane region" description="Helical" evidence="12">
    <location>
        <begin position="93"/>
        <end position="112"/>
    </location>
</feature>
<evidence type="ECO:0000256" key="6">
    <source>
        <dbReference type="ARBA" id="ARBA00022795"/>
    </source>
</evidence>
<comment type="caution">
    <text evidence="13">The sequence shown here is derived from an EMBL/GenBank/DDBJ whole genome shotgun (WGS) entry which is preliminary data.</text>
</comment>
<feature type="transmembrane region" description="Helical" evidence="12">
    <location>
        <begin position="197"/>
        <end position="221"/>
    </location>
</feature>
<dbReference type="PRINTS" id="PR01302">
    <property type="entry name" value="TYPE3IMPPROT"/>
</dbReference>
<evidence type="ECO:0000256" key="7">
    <source>
        <dbReference type="ARBA" id="ARBA00022927"/>
    </source>
</evidence>
<keyword evidence="13" id="KW-0282">Flagellum</keyword>
<keyword evidence="5 12" id="KW-0812">Transmembrane</keyword>
<evidence type="ECO:0000256" key="3">
    <source>
        <dbReference type="ARBA" id="ARBA00022448"/>
    </source>
</evidence>
<keyword evidence="6 12" id="KW-1005">Bacterial flagellum biogenesis</keyword>
<dbReference type="GO" id="GO:0009306">
    <property type="term" value="P:protein secretion"/>
    <property type="evidence" value="ECO:0007669"/>
    <property type="project" value="UniProtKB-UniRule"/>
</dbReference>
<keyword evidence="14" id="KW-1185">Reference proteome</keyword>
<dbReference type="NCBIfam" id="TIGR01103">
    <property type="entry name" value="fliP"/>
    <property type="match status" value="1"/>
</dbReference>
<dbReference type="STRING" id="1008305.A4H02_03005"/>
<feature type="transmembrane region" description="Helical" evidence="12">
    <location>
        <begin position="51"/>
        <end position="81"/>
    </location>
</feature>
<comment type="similarity">
    <text evidence="1 12">Belongs to the FliP/MopC/SpaP family.</text>
</comment>
<evidence type="ECO:0000313" key="13">
    <source>
        <dbReference type="EMBL" id="ODN30851.1"/>
    </source>
</evidence>
<keyword evidence="9 12" id="KW-0472">Membrane</keyword>
<dbReference type="PROSITE" id="PS01061">
    <property type="entry name" value="FLIP_2"/>
    <property type="match status" value="1"/>
</dbReference>
<keyword evidence="13" id="KW-0969">Cilium</keyword>
<accession>A0A1E3G3K8</accession>
<gene>
    <name evidence="12" type="primary">fliP</name>
    <name evidence="13" type="ORF">A4H02_03005</name>
</gene>
<name>A0A1E3G3K8_9BACT</name>
<evidence type="ECO:0000256" key="8">
    <source>
        <dbReference type="ARBA" id="ARBA00022989"/>
    </source>
</evidence>
<proteinExistence type="inferred from homology"/>
<evidence type="ECO:0000256" key="11">
    <source>
        <dbReference type="ARBA" id="ARBA00023225"/>
    </source>
</evidence>
<dbReference type="InterPro" id="IPR005838">
    <property type="entry name" value="T3SS_IM_P"/>
</dbReference>
<dbReference type="PANTHER" id="PTHR30587:SF0">
    <property type="entry name" value="FLAGELLAR BIOSYNTHETIC PROTEIN FLIP"/>
    <property type="match status" value="1"/>
</dbReference>
<reference evidence="14" key="1">
    <citation type="submission" date="2016-04" db="EMBL/GenBank/DDBJ databases">
        <title>The genome sequence project of a novel Fervidobacterium isolate from a hot spring in Thailand.</title>
        <authorList>
            <person name="Gonzalez J.M."/>
            <person name="Cuecas A."/>
            <person name="Kanoksilapatham W."/>
        </authorList>
    </citation>
    <scope>NUCLEOTIDE SEQUENCE [LARGE SCALE GENOMIC DNA]</scope>
    <source>
        <strain evidence="14">FC2004</strain>
    </source>
</reference>
<dbReference type="AlphaFoldDB" id="A0A1E3G3K8"/>
<dbReference type="Pfam" id="PF00813">
    <property type="entry name" value="FliP"/>
    <property type="match status" value="1"/>
</dbReference>